<evidence type="ECO:0000256" key="1">
    <source>
        <dbReference type="SAM" id="Phobius"/>
    </source>
</evidence>
<evidence type="ECO:0000313" key="2">
    <source>
        <dbReference type="EMBL" id="MBB6070904.1"/>
    </source>
</evidence>
<protein>
    <submittedName>
        <fullName evidence="2">Uncharacterized protein</fullName>
    </submittedName>
</protein>
<feature type="transmembrane region" description="Helical" evidence="1">
    <location>
        <begin position="6"/>
        <end position="23"/>
    </location>
</feature>
<comment type="caution">
    <text evidence="2">The sequence shown here is derived from an EMBL/GenBank/DDBJ whole genome shotgun (WGS) entry which is preliminary data.</text>
</comment>
<organism evidence="2 3">
    <name type="scientific">Longimicrobium terrae</name>
    <dbReference type="NCBI Taxonomy" id="1639882"/>
    <lineage>
        <taxon>Bacteria</taxon>
        <taxon>Pseudomonadati</taxon>
        <taxon>Gemmatimonadota</taxon>
        <taxon>Longimicrobiia</taxon>
        <taxon>Longimicrobiales</taxon>
        <taxon>Longimicrobiaceae</taxon>
        <taxon>Longimicrobium</taxon>
    </lineage>
</organism>
<keyword evidence="1" id="KW-0472">Membrane</keyword>
<proteinExistence type="predicted"/>
<accession>A0A841GYU1</accession>
<reference evidence="2 3" key="1">
    <citation type="submission" date="2020-08" db="EMBL/GenBank/DDBJ databases">
        <title>Genomic Encyclopedia of Type Strains, Phase IV (KMG-IV): sequencing the most valuable type-strain genomes for metagenomic binning, comparative biology and taxonomic classification.</title>
        <authorList>
            <person name="Goeker M."/>
        </authorList>
    </citation>
    <scope>NUCLEOTIDE SEQUENCE [LARGE SCALE GENOMIC DNA]</scope>
    <source>
        <strain evidence="2 3">DSM 29007</strain>
    </source>
</reference>
<keyword evidence="1" id="KW-1133">Transmembrane helix</keyword>
<dbReference type="RefSeq" id="WP_170033303.1">
    <property type="nucleotide sequence ID" value="NZ_JABDTL010000001.1"/>
</dbReference>
<sequence length="95" mass="10554">MDGMALMIVMCTLILTTGGVLVLRPISKRLGVFLDAMTEAKLRATPEVELTRIREVLSSIDGRLDQIEERQDFAEALITTDPKLLTGAPMRPERN</sequence>
<evidence type="ECO:0000313" key="3">
    <source>
        <dbReference type="Proteomes" id="UP000582837"/>
    </source>
</evidence>
<name>A0A841GYU1_9BACT</name>
<dbReference type="EMBL" id="JACHIA010000006">
    <property type="protein sequence ID" value="MBB6070904.1"/>
    <property type="molecule type" value="Genomic_DNA"/>
</dbReference>
<gene>
    <name evidence="2" type="ORF">HNQ61_002526</name>
</gene>
<keyword evidence="1" id="KW-0812">Transmembrane</keyword>
<dbReference type="AlphaFoldDB" id="A0A841GYU1"/>
<dbReference type="Proteomes" id="UP000582837">
    <property type="component" value="Unassembled WGS sequence"/>
</dbReference>
<keyword evidence="3" id="KW-1185">Reference proteome</keyword>